<organism evidence="8 9">
    <name type="scientific">Siphonobacter aquaeclarae</name>
    <dbReference type="NCBI Taxonomy" id="563176"/>
    <lineage>
        <taxon>Bacteria</taxon>
        <taxon>Pseudomonadati</taxon>
        <taxon>Bacteroidota</taxon>
        <taxon>Cytophagia</taxon>
        <taxon>Cytophagales</taxon>
        <taxon>Cytophagaceae</taxon>
        <taxon>Siphonobacter</taxon>
    </lineage>
</organism>
<keyword evidence="6" id="KW-1133">Transmembrane helix</keyword>
<dbReference type="EC" id="2.7.13.3" evidence="2"/>
<evidence type="ECO:0000256" key="5">
    <source>
        <dbReference type="ARBA" id="ARBA00022777"/>
    </source>
</evidence>
<dbReference type="PRINTS" id="PR00344">
    <property type="entry name" value="BCTRLSENSOR"/>
</dbReference>
<evidence type="ECO:0000256" key="6">
    <source>
        <dbReference type="SAM" id="Phobius"/>
    </source>
</evidence>
<dbReference type="Proteomes" id="UP000198901">
    <property type="component" value="Unassembled WGS sequence"/>
</dbReference>
<evidence type="ECO:0000313" key="8">
    <source>
        <dbReference type="EMBL" id="SDM29949.1"/>
    </source>
</evidence>
<evidence type="ECO:0000256" key="2">
    <source>
        <dbReference type="ARBA" id="ARBA00012438"/>
    </source>
</evidence>
<dbReference type="CDD" id="cd00082">
    <property type="entry name" value="HisKA"/>
    <property type="match status" value="1"/>
</dbReference>
<evidence type="ECO:0000256" key="1">
    <source>
        <dbReference type="ARBA" id="ARBA00000085"/>
    </source>
</evidence>
<comment type="catalytic activity">
    <reaction evidence="1">
        <text>ATP + protein L-histidine = ADP + protein N-phospho-L-histidine.</text>
        <dbReference type="EC" id="2.7.13.3"/>
    </reaction>
</comment>
<dbReference type="SUPFAM" id="SSF55874">
    <property type="entry name" value="ATPase domain of HSP90 chaperone/DNA topoisomerase II/histidine kinase"/>
    <property type="match status" value="1"/>
</dbReference>
<reference evidence="8 9" key="1">
    <citation type="submission" date="2016-10" db="EMBL/GenBank/DDBJ databases">
        <authorList>
            <person name="de Groot N.N."/>
        </authorList>
    </citation>
    <scope>NUCLEOTIDE SEQUENCE [LARGE SCALE GENOMIC DNA]</scope>
    <source>
        <strain evidence="8 9">DSM 21668</strain>
    </source>
</reference>
<dbReference type="InterPro" id="IPR004358">
    <property type="entry name" value="Sig_transdc_His_kin-like_C"/>
</dbReference>
<accession>A0A1G9S374</accession>
<dbReference type="OrthoDB" id="1933776at2"/>
<dbReference type="SUPFAM" id="SSF47384">
    <property type="entry name" value="Homodimeric domain of signal transducing histidine kinase"/>
    <property type="match status" value="1"/>
</dbReference>
<dbReference type="CDD" id="cd00075">
    <property type="entry name" value="HATPase"/>
    <property type="match status" value="1"/>
</dbReference>
<dbReference type="EMBL" id="FNGS01000005">
    <property type="protein sequence ID" value="SDM29949.1"/>
    <property type="molecule type" value="Genomic_DNA"/>
</dbReference>
<dbReference type="GO" id="GO:0000155">
    <property type="term" value="F:phosphorelay sensor kinase activity"/>
    <property type="evidence" value="ECO:0007669"/>
    <property type="project" value="InterPro"/>
</dbReference>
<dbReference type="FunFam" id="3.30.565.10:FF:000006">
    <property type="entry name" value="Sensor histidine kinase WalK"/>
    <property type="match status" value="1"/>
</dbReference>
<keyword evidence="6" id="KW-0812">Transmembrane</keyword>
<keyword evidence="4" id="KW-0808">Transferase</keyword>
<keyword evidence="9" id="KW-1185">Reference proteome</keyword>
<dbReference type="InterPro" id="IPR003661">
    <property type="entry name" value="HisK_dim/P_dom"/>
</dbReference>
<dbReference type="InterPro" id="IPR003594">
    <property type="entry name" value="HATPase_dom"/>
</dbReference>
<dbReference type="InterPro" id="IPR036097">
    <property type="entry name" value="HisK_dim/P_sf"/>
</dbReference>
<dbReference type="InterPro" id="IPR036890">
    <property type="entry name" value="HATPase_C_sf"/>
</dbReference>
<dbReference type="PANTHER" id="PTHR43547:SF2">
    <property type="entry name" value="HYBRID SIGNAL TRANSDUCTION HISTIDINE KINASE C"/>
    <property type="match status" value="1"/>
</dbReference>
<dbReference type="Gene3D" id="1.10.287.130">
    <property type="match status" value="1"/>
</dbReference>
<gene>
    <name evidence="8" type="ORF">SAMN04488090_3160</name>
</gene>
<feature type="domain" description="Histidine kinase" evidence="7">
    <location>
        <begin position="250"/>
        <end position="469"/>
    </location>
</feature>
<name>A0A1G9S374_9BACT</name>
<dbReference type="Pfam" id="PF00512">
    <property type="entry name" value="HisKA"/>
    <property type="match status" value="1"/>
</dbReference>
<dbReference type="SMART" id="SM00387">
    <property type="entry name" value="HATPase_c"/>
    <property type="match status" value="1"/>
</dbReference>
<evidence type="ECO:0000256" key="3">
    <source>
        <dbReference type="ARBA" id="ARBA00022553"/>
    </source>
</evidence>
<evidence type="ECO:0000259" key="7">
    <source>
        <dbReference type="PROSITE" id="PS50109"/>
    </source>
</evidence>
<proteinExistence type="predicted"/>
<dbReference type="PROSITE" id="PS50109">
    <property type="entry name" value="HIS_KIN"/>
    <property type="match status" value="1"/>
</dbReference>
<dbReference type="PANTHER" id="PTHR43547">
    <property type="entry name" value="TWO-COMPONENT HISTIDINE KINASE"/>
    <property type="match status" value="1"/>
</dbReference>
<dbReference type="InterPro" id="IPR005467">
    <property type="entry name" value="His_kinase_dom"/>
</dbReference>
<keyword evidence="5 8" id="KW-0418">Kinase</keyword>
<feature type="transmembrane region" description="Helical" evidence="6">
    <location>
        <begin position="213"/>
        <end position="234"/>
    </location>
</feature>
<feature type="transmembrane region" description="Helical" evidence="6">
    <location>
        <begin position="12"/>
        <end position="32"/>
    </location>
</feature>
<dbReference type="RefSeq" id="WP_093204173.1">
    <property type="nucleotide sequence ID" value="NZ_FNGS01000005.1"/>
</dbReference>
<dbReference type="Gene3D" id="3.30.565.10">
    <property type="entry name" value="Histidine kinase-like ATPase, C-terminal domain"/>
    <property type="match status" value="1"/>
</dbReference>
<dbReference type="AlphaFoldDB" id="A0A1G9S374"/>
<keyword evidence="3" id="KW-0597">Phosphoprotein</keyword>
<dbReference type="Pfam" id="PF02518">
    <property type="entry name" value="HATPase_c"/>
    <property type="match status" value="1"/>
</dbReference>
<sequence length="469" mass="53502">MWYPKPFSRNQLLIALMVSSLLLLSGFMAWWLRRSFREQKQLLVAEASQPFFRSVMGLQDSLITQKVLRPMQAKGLGGSIRIMTMQPRRDSLFHPPQQAFFRHIERRTGTPPPVGRRPVFFGRGIPASLARIGPDSLRDSLKIKELSIRYQLELDTSALRIRYSVFRMTAPPPRHSDTLFTNAFQAGLPPDHFYVARIEDYVPLVLKRMVPQILFSVFLLGLTTVAFVLVFRSLRAQQKLTAMKNDFISNITHELKTPISTVSVAIEALSHFDALKDPERTREYLAISKTELNRLNLLVDKVLKTALFDQQRIAYHFETLPLVPLIQEVLDSLRVQFEKTEADVRFQHGTGAFSVSGDRVHLMNVLYNLLDNALKYSRSRPNICLSLTDMPHGIRLQVQDQGIGIEPEYQLQVFEKFFRVPTGDVHNVKGYGLGLSYVHQIITGHGGTIRLDSEPGRGSTFEITFPYHG</sequence>
<keyword evidence="6" id="KW-0472">Membrane</keyword>
<evidence type="ECO:0000313" key="9">
    <source>
        <dbReference type="Proteomes" id="UP000198901"/>
    </source>
</evidence>
<evidence type="ECO:0000256" key="4">
    <source>
        <dbReference type="ARBA" id="ARBA00022679"/>
    </source>
</evidence>
<dbReference type="STRING" id="563176.SAMN04488090_3160"/>
<dbReference type="SMART" id="SM00388">
    <property type="entry name" value="HisKA"/>
    <property type="match status" value="1"/>
</dbReference>
<protein>
    <recommendedName>
        <fullName evidence="2">histidine kinase</fullName>
        <ecNumber evidence="2">2.7.13.3</ecNumber>
    </recommendedName>
</protein>